<dbReference type="Pfam" id="PF03401">
    <property type="entry name" value="TctC"/>
    <property type="match status" value="1"/>
</dbReference>
<evidence type="ECO:0000256" key="2">
    <source>
        <dbReference type="SAM" id="SignalP"/>
    </source>
</evidence>
<keyword evidence="4" id="KW-1185">Reference proteome</keyword>
<protein>
    <submittedName>
        <fullName evidence="3">Tripartite tricarboxylate transporter substrate binding protein</fullName>
    </submittedName>
</protein>
<dbReference type="Gene3D" id="3.40.190.10">
    <property type="entry name" value="Periplasmic binding protein-like II"/>
    <property type="match status" value="1"/>
</dbReference>
<dbReference type="EMBL" id="JAAGBB010000025">
    <property type="protein sequence ID" value="MBR0666663.1"/>
    <property type="molecule type" value="Genomic_DNA"/>
</dbReference>
<dbReference type="Gene3D" id="3.40.190.150">
    <property type="entry name" value="Bordetella uptake gene, domain 1"/>
    <property type="match status" value="1"/>
</dbReference>
<dbReference type="Proteomes" id="UP001196870">
    <property type="component" value="Unassembled WGS sequence"/>
</dbReference>
<dbReference type="CDD" id="cd07012">
    <property type="entry name" value="PBP2_Bug_TTT"/>
    <property type="match status" value="1"/>
</dbReference>
<organism evidence="3 4">
    <name type="scientific">Plastoroseomonas hellenica</name>
    <dbReference type="NCBI Taxonomy" id="2687306"/>
    <lineage>
        <taxon>Bacteria</taxon>
        <taxon>Pseudomonadati</taxon>
        <taxon>Pseudomonadota</taxon>
        <taxon>Alphaproteobacteria</taxon>
        <taxon>Acetobacterales</taxon>
        <taxon>Acetobacteraceae</taxon>
        <taxon>Plastoroseomonas</taxon>
    </lineage>
</organism>
<keyword evidence="2" id="KW-0732">Signal</keyword>
<evidence type="ECO:0000313" key="3">
    <source>
        <dbReference type="EMBL" id="MBR0666663.1"/>
    </source>
</evidence>
<proteinExistence type="inferred from homology"/>
<reference evidence="4" key="1">
    <citation type="journal article" date="2021" name="Syst. Appl. Microbiol.">
        <title>Roseomonas hellenica sp. nov., isolated from roots of wild-growing Alkanna tinctoria.</title>
        <authorList>
            <person name="Rat A."/>
            <person name="Naranjo H.D."/>
            <person name="Lebbe L."/>
            <person name="Cnockaert M."/>
            <person name="Krigas N."/>
            <person name="Grigoriadou K."/>
            <person name="Maloupa E."/>
            <person name="Willems A."/>
        </authorList>
    </citation>
    <scope>NUCLEOTIDE SEQUENCE [LARGE SCALE GENOMIC DNA]</scope>
    <source>
        <strain evidence="4">LMG 31523</strain>
    </source>
</reference>
<feature type="signal peptide" evidence="2">
    <location>
        <begin position="1"/>
        <end position="22"/>
    </location>
</feature>
<comment type="caution">
    <text evidence="3">The sequence shown here is derived from an EMBL/GenBank/DDBJ whole genome shotgun (WGS) entry which is preliminary data.</text>
</comment>
<dbReference type="PIRSF" id="PIRSF017082">
    <property type="entry name" value="YflP"/>
    <property type="match status" value="1"/>
</dbReference>
<dbReference type="SUPFAM" id="SSF53850">
    <property type="entry name" value="Periplasmic binding protein-like II"/>
    <property type="match status" value="1"/>
</dbReference>
<sequence length="324" mass="34473">MLKRRHVLALSAAAPLAAPALAQAPWPNRPVRVLVGFPPGGSLDVLTRMAAEQMAQRLGQPFVVETRSGASGNIAAEALARAPADGYTISTVSMHTVVINPMVFPSVPFDAARDFQWISAMWDLPNVFAVPAQHVPVQTAQEFVAWARGRRGGVSYGSPGAGTTGHLSGAYFASRAGIEATHVPFRGAAQTIPAMLGGDVQMAIDNLASYTGVIQNGSIRPLAVTMPERWPTLPEVPTMAEAGFDRFNISPWHFWAGPAGMPREIAERLSREIRATWANPDLQQRAIAMGARLTGSTPEALGARLGAETPRWAEMVRISGAQAG</sequence>
<dbReference type="RefSeq" id="WP_211854393.1">
    <property type="nucleotide sequence ID" value="NZ_JAAGBB010000025.1"/>
</dbReference>
<name>A0ABS5F245_9PROT</name>
<dbReference type="InterPro" id="IPR005064">
    <property type="entry name" value="BUG"/>
</dbReference>
<gene>
    <name evidence="3" type="ORF">GXW71_20055</name>
</gene>
<comment type="similarity">
    <text evidence="1">Belongs to the UPF0065 (bug) family.</text>
</comment>
<feature type="chain" id="PRO_5046778550" evidence="2">
    <location>
        <begin position="23"/>
        <end position="324"/>
    </location>
</feature>
<dbReference type="PANTHER" id="PTHR42928">
    <property type="entry name" value="TRICARBOXYLATE-BINDING PROTEIN"/>
    <property type="match status" value="1"/>
</dbReference>
<dbReference type="PANTHER" id="PTHR42928:SF5">
    <property type="entry name" value="BLR1237 PROTEIN"/>
    <property type="match status" value="1"/>
</dbReference>
<dbReference type="InterPro" id="IPR042100">
    <property type="entry name" value="Bug_dom1"/>
</dbReference>
<evidence type="ECO:0000256" key="1">
    <source>
        <dbReference type="ARBA" id="ARBA00006987"/>
    </source>
</evidence>
<evidence type="ECO:0000313" key="4">
    <source>
        <dbReference type="Proteomes" id="UP001196870"/>
    </source>
</evidence>
<accession>A0ABS5F245</accession>